<dbReference type="AlphaFoldDB" id="A0A941CYR9"/>
<accession>A0A941CYR9</accession>
<dbReference type="PANTHER" id="PTHR43235">
    <property type="entry name" value="GLUTAMINE AMIDOTRANSFERASE PB2B2.05-RELATED"/>
    <property type="match status" value="1"/>
</dbReference>
<dbReference type="Proteomes" id="UP000622580">
    <property type="component" value="Unassembled WGS sequence"/>
</dbReference>
<dbReference type="InterPro" id="IPR029062">
    <property type="entry name" value="Class_I_gatase-like"/>
</dbReference>
<dbReference type="PROSITE" id="PS51273">
    <property type="entry name" value="GATASE_TYPE_1"/>
    <property type="match status" value="1"/>
</dbReference>
<dbReference type="InterPro" id="IPR011697">
    <property type="entry name" value="Peptidase_C26"/>
</dbReference>
<proteinExistence type="predicted"/>
<dbReference type="GO" id="GO:0033969">
    <property type="term" value="F:gamma-glutamyl-gamma-aminobutyrate hydrolase activity"/>
    <property type="evidence" value="ECO:0007669"/>
    <property type="project" value="TreeGrafter"/>
</dbReference>
<comment type="caution">
    <text evidence="1">The sequence shown here is derived from an EMBL/GenBank/DDBJ whole genome shotgun (WGS) entry which is preliminary data.</text>
</comment>
<name>A0A941CYR9_9CAUL</name>
<organism evidence="1 2">
    <name type="scientific">Phenylobacterium glaciei</name>
    <dbReference type="NCBI Taxonomy" id="2803784"/>
    <lineage>
        <taxon>Bacteria</taxon>
        <taxon>Pseudomonadati</taxon>
        <taxon>Pseudomonadota</taxon>
        <taxon>Alphaproteobacteria</taxon>
        <taxon>Caulobacterales</taxon>
        <taxon>Caulobacteraceae</taxon>
        <taxon>Phenylobacterium</taxon>
    </lineage>
</organism>
<gene>
    <name evidence="1" type="ORF">JKL49_01220</name>
</gene>
<dbReference type="Gene3D" id="3.40.50.880">
    <property type="match status" value="1"/>
</dbReference>
<dbReference type="Pfam" id="PF07722">
    <property type="entry name" value="Peptidase_C26"/>
    <property type="match status" value="1"/>
</dbReference>
<evidence type="ECO:0000313" key="2">
    <source>
        <dbReference type="Proteomes" id="UP000622580"/>
    </source>
</evidence>
<reference evidence="1" key="1">
    <citation type="submission" date="2021-04" db="EMBL/GenBank/DDBJ databases">
        <title>Draft genome assembly of strain Phenylobacterium sp. 20VBR1 using MiniION and Illumina platforms.</title>
        <authorList>
            <person name="Thomas F.A."/>
            <person name="Krishnan K.P."/>
            <person name="Sinha R.K."/>
        </authorList>
    </citation>
    <scope>NUCLEOTIDE SEQUENCE</scope>
    <source>
        <strain evidence="1">20VBR1</strain>
    </source>
</reference>
<keyword evidence="1" id="KW-0378">Hydrolase</keyword>
<protein>
    <submittedName>
        <fullName evidence="1">Gamma-glutamyl-gamma-aminobutyrate hydrolase family protein</fullName>
    </submittedName>
</protein>
<dbReference type="EMBL" id="JAGSGD010000001">
    <property type="protein sequence ID" value="MBR7617994.1"/>
    <property type="molecule type" value="Genomic_DNA"/>
</dbReference>
<dbReference type="GO" id="GO:0005829">
    <property type="term" value="C:cytosol"/>
    <property type="evidence" value="ECO:0007669"/>
    <property type="project" value="TreeGrafter"/>
</dbReference>
<dbReference type="RefSeq" id="WP_215337669.1">
    <property type="nucleotide sequence ID" value="NZ_JAGSGD010000001.1"/>
</dbReference>
<dbReference type="PANTHER" id="PTHR43235:SF1">
    <property type="entry name" value="GLUTAMINE AMIDOTRANSFERASE PB2B2.05-RELATED"/>
    <property type="match status" value="1"/>
</dbReference>
<dbReference type="InterPro" id="IPR044668">
    <property type="entry name" value="PuuD-like"/>
</dbReference>
<sequence length="226" mass="23797">MAARIAVLLDENTSSGATRYEAHKGYFQGLRSAGAAPFGLPYFAEMVPGVVADFDGLLSVGGRFAYPPAWYREGEASFAPESPRLAVEQALMSGFLAAGKPVLGICAGMQMLACLHGSRLTADVKTLGQVLDHDNRDAPHDITIESGSRLAGLIGASTLSVNSFHREAIAELGPRMRAVAHAPDGVIEAVELEGSGFALGLQWHQELFAGTDHPGNRIFAGFVSAC</sequence>
<keyword evidence="2" id="KW-1185">Reference proteome</keyword>
<evidence type="ECO:0000313" key="1">
    <source>
        <dbReference type="EMBL" id="MBR7617994.1"/>
    </source>
</evidence>
<dbReference type="GO" id="GO:0006598">
    <property type="term" value="P:polyamine catabolic process"/>
    <property type="evidence" value="ECO:0007669"/>
    <property type="project" value="TreeGrafter"/>
</dbReference>
<dbReference type="SUPFAM" id="SSF52317">
    <property type="entry name" value="Class I glutamine amidotransferase-like"/>
    <property type="match status" value="1"/>
</dbReference>